<protein>
    <submittedName>
        <fullName evidence="2">Ig-like domain-containing protein</fullName>
    </submittedName>
</protein>
<dbReference type="SMART" id="SM00635">
    <property type="entry name" value="BID_2"/>
    <property type="match status" value="1"/>
</dbReference>
<organism evidence="2 3">
    <name type="scientific">Enterococcus alishanensis</name>
    <dbReference type="NCBI Taxonomy" id="1303817"/>
    <lineage>
        <taxon>Bacteria</taxon>
        <taxon>Bacillati</taxon>
        <taxon>Bacillota</taxon>
        <taxon>Bacilli</taxon>
        <taxon>Lactobacillales</taxon>
        <taxon>Enterococcaceae</taxon>
        <taxon>Enterococcus</taxon>
    </lineage>
</organism>
<accession>A0ABS6TE50</accession>
<feature type="domain" description="BIG2" evidence="1">
    <location>
        <begin position="32"/>
        <end position="109"/>
    </location>
</feature>
<dbReference type="Pfam" id="PF02368">
    <property type="entry name" value="Big_2"/>
    <property type="match status" value="1"/>
</dbReference>
<keyword evidence="3" id="KW-1185">Reference proteome</keyword>
<dbReference type="EMBL" id="JAHUZB010000004">
    <property type="protein sequence ID" value="MBV7391104.1"/>
    <property type="molecule type" value="Genomic_DNA"/>
</dbReference>
<evidence type="ECO:0000313" key="2">
    <source>
        <dbReference type="EMBL" id="MBV7391104.1"/>
    </source>
</evidence>
<proteinExistence type="predicted"/>
<gene>
    <name evidence="2" type="ORF">KUA55_10465</name>
</gene>
<dbReference type="InterPro" id="IPR003343">
    <property type="entry name" value="Big_2"/>
</dbReference>
<comment type="caution">
    <text evidence="2">The sequence shown here is derived from an EMBL/GenBank/DDBJ whole genome shotgun (WGS) entry which is preliminary data.</text>
</comment>
<evidence type="ECO:0000313" key="3">
    <source>
        <dbReference type="Proteomes" id="UP000774130"/>
    </source>
</evidence>
<dbReference type="Proteomes" id="UP000774130">
    <property type="component" value="Unassembled WGS sequence"/>
</dbReference>
<reference evidence="2 3" key="1">
    <citation type="submission" date="2021-06" db="EMBL/GenBank/DDBJ databases">
        <title>Enterococcus alishanensis sp. nov., a novel lactic acid bacterium isolated from fresh coffee beans.</title>
        <authorList>
            <person name="Chen Y.-S."/>
        </authorList>
    </citation>
    <scope>NUCLEOTIDE SEQUENCE [LARGE SCALE GENOMIC DNA]</scope>
    <source>
        <strain evidence="2 3">ALS3</strain>
    </source>
</reference>
<evidence type="ECO:0000259" key="1">
    <source>
        <dbReference type="SMART" id="SM00635"/>
    </source>
</evidence>
<sequence length="112" mass="11939">MSDRNRTPGEPPSDAWPITHVIEVPVIVEKSNDIQLSISPETFNLQIGKTKILKTTITPEPSETPKITWSSSDESIARVFSNGKVQGVSAGTATITATTEDGLSATSTVTVE</sequence>
<name>A0ABS6TE50_9ENTE</name>